<dbReference type="Proteomes" id="UP000256869">
    <property type="component" value="Unassembled WGS sequence"/>
</dbReference>
<feature type="transmembrane region" description="Helical" evidence="1">
    <location>
        <begin position="6"/>
        <end position="26"/>
    </location>
</feature>
<keyword evidence="3" id="KW-1185">Reference proteome</keyword>
<gene>
    <name evidence="2" type="ORF">DFP95_10719</name>
</gene>
<keyword evidence="1" id="KW-0472">Membrane</keyword>
<evidence type="ECO:0008006" key="4">
    <source>
        <dbReference type="Google" id="ProtNLM"/>
    </source>
</evidence>
<reference evidence="2 3" key="1">
    <citation type="submission" date="2018-07" db="EMBL/GenBank/DDBJ databases">
        <title>Genomic Encyclopedia of Type Strains, Phase III (KMG-III): the genomes of soil and plant-associated and newly described type strains.</title>
        <authorList>
            <person name="Whitman W."/>
        </authorList>
    </citation>
    <scope>NUCLEOTIDE SEQUENCE [LARGE SCALE GENOMIC DNA]</scope>
    <source>
        <strain evidence="2 3">CECT 8236</strain>
    </source>
</reference>
<evidence type="ECO:0000313" key="3">
    <source>
        <dbReference type="Proteomes" id="UP000256869"/>
    </source>
</evidence>
<proteinExistence type="predicted"/>
<dbReference type="OrthoDB" id="2942251at2"/>
<accession>A0A3D9IBX8</accession>
<dbReference type="RefSeq" id="WP_115993240.1">
    <property type="nucleotide sequence ID" value="NZ_QRDY01000007.1"/>
</dbReference>
<evidence type="ECO:0000313" key="2">
    <source>
        <dbReference type="EMBL" id="RED59181.1"/>
    </source>
</evidence>
<organism evidence="2 3">
    <name type="scientific">Cohnella lupini</name>
    <dbReference type="NCBI Taxonomy" id="1294267"/>
    <lineage>
        <taxon>Bacteria</taxon>
        <taxon>Bacillati</taxon>
        <taxon>Bacillota</taxon>
        <taxon>Bacilli</taxon>
        <taxon>Bacillales</taxon>
        <taxon>Paenibacillaceae</taxon>
        <taxon>Cohnella</taxon>
    </lineage>
</organism>
<dbReference type="EMBL" id="QRDY01000007">
    <property type="protein sequence ID" value="RED59181.1"/>
    <property type="molecule type" value="Genomic_DNA"/>
</dbReference>
<protein>
    <recommendedName>
        <fullName evidence="4">Helix-turn-helix protein</fullName>
    </recommendedName>
</protein>
<dbReference type="AlphaFoldDB" id="A0A3D9IBX8"/>
<keyword evidence="1" id="KW-1133">Transmembrane helix</keyword>
<name>A0A3D9IBX8_9BACL</name>
<keyword evidence="1" id="KW-0812">Transmembrane</keyword>
<comment type="caution">
    <text evidence="2">The sequence shown here is derived from an EMBL/GenBank/DDBJ whole genome shotgun (WGS) entry which is preliminary data.</text>
</comment>
<evidence type="ECO:0000256" key="1">
    <source>
        <dbReference type="SAM" id="Phobius"/>
    </source>
</evidence>
<sequence length="119" mass="13509">MKPLNITHIICSAIIGISLIAGSLIISNHREDPSVKEAAMEESQESAQATYKPLMTIEETAEYLNLSEMQVRTIISTEEATTSYGGIMFPMIRFQNETYVSTDGLKEWLKQFTQQRKQY</sequence>